<organism evidence="1 2">
    <name type="scientific">[Clostridium] hylemonae DSM 15053</name>
    <dbReference type="NCBI Taxonomy" id="553973"/>
    <lineage>
        <taxon>Bacteria</taxon>
        <taxon>Bacillati</taxon>
        <taxon>Bacillota</taxon>
        <taxon>Clostridia</taxon>
        <taxon>Lachnospirales</taxon>
        <taxon>Lachnospiraceae</taxon>
    </lineage>
</organism>
<reference evidence="1" key="2">
    <citation type="submission" date="2013-06" db="EMBL/GenBank/DDBJ databases">
        <title>Draft genome sequence of Clostridium hylemonae (DSM 15053).</title>
        <authorList>
            <person name="Sudarsanam P."/>
            <person name="Ley R."/>
            <person name="Guruge J."/>
            <person name="Turnbaugh P.J."/>
            <person name="Mahowald M."/>
            <person name="Liep D."/>
            <person name="Gordon J."/>
        </authorList>
    </citation>
    <scope>NUCLEOTIDE SEQUENCE</scope>
    <source>
        <strain evidence="1">DSM 15053</strain>
    </source>
</reference>
<keyword evidence="2" id="KW-1185">Reference proteome</keyword>
<evidence type="ECO:0000313" key="1">
    <source>
        <dbReference type="EMBL" id="EEG72636.1"/>
    </source>
</evidence>
<comment type="caution">
    <text evidence="1">The sequence shown here is derived from an EMBL/GenBank/DDBJ whole genome shotgun (WGS) entry which is preliminary data.</text>
</comment>
<dbReference type="STRING" id="553973.CLOHYLEM_07274"/>
<accession>C0C599</accession>
<dbReference type="AlphaFoldDB" id="C0C599"/>
<sequence>MQNILKNRKMKQQLYEYYKRCCKICQYCYNKNIIIYTKTCKIYAKRREQK</sequence>
<evidence type="ECO:0000313" key="2">
    <source>
        <dbReference type="Proteomes" id="UP000004893"/>
    </source>
</evidence>
<dbReference type="EMBL" id="ABYI02000040">
    <property type="protein sequence ID" value="EEG72636.1"/>
    <property type="molecule type" value="Genomic_DNA"/>
</dbReference>
<name>C0C599_9FIRM</name>
<dbReference type="Proteomes" id="UP000004893">
    <property type="component" value="Unassembled WGS sequence"/>
</dbReference>
<dbReference type="HOGENOM" id="CLU_3116347_0_0_9"/>
<proteinExistence type="predicted"/>
<protein>
    <submittedName>
        <fullName evidence="1">Uncharacterized protein</fullName>
    </submittedName>
</protein>
<reference evidence="1" key="1">
    <citation type="submission" date="2009-02" db="EMBL/GenBank/DDBJ databases">
        <authorList>
            <person name="Fulton L."/>
            <person name="Clifton S."/>
            <person name="Fulton B."/>
            <person name="Xu J."/>
            <person name="Minx P."/>
            <person name="Pepin K.H."/>
            <person name="Johnson M."/>
            <person name="Bhonagiri V."/>
            <person name="Nash W.E."/>
            <person name="Mardis E.R."/>
            <person name="Wilson R.K."/>
        </authorList>
    </citation>
    <scope>NUCLEOTIDE SEQUENCE [LARGE SCALE GENOMIC DNA]</scope>
    <source>
        <strain evidence="1">DSM 15053</strain>
    </source>
</reference>
<gene>
    <name evidence="1" type="ORF">CLOHYLEM_07274</name>
</gene>